<protein>
    <recommendedName>
        <fullName evidence="4">RING-type E3 ubiquitin transferase</fullName>
        <ecNumber evidence="4">2.3.2.27</ecNumber>
    </recommendedName>
</protein>
<keyword evidence="9" id="KW-0833">Ubl conjugation pathway</keyword>
<evidence type="ECO:0000256" key="9">
    <source>
        <dbReference type="ARBA" id="ARBA00022786"/>
    </source>
</evidence>
<dbReference type="CDD" id="cd16461">
    <property type="entry name" value="RING-H2_EL5-like"/>
    <property type="match status" value="1"/>
</dbReference>
<dbReference type="SUPFAM" id="SSF57850">
    <property type="entry name" value="RING/U-box"/>
    <property type="match status" value="1"/>
</dbReference>
<evidence type="ECO:0000256" key="1">
    <source>
        <dbReference type="ARBA" id="ARBA00000900"/>
    </source>
</evidence>
<evidence type="ECO:0000256" key="11">
    <source>
        <dbReference type="ARBA" id="ARBA00022989"/>
    </source>
</evidence>
<comment type="catalytic activity">
    <reaction evidence="1">
        <text>S-ubiquitinyl-[E2 ubiquitin-conjugating enzyme]-L-cysteine + [acceptor protein]-L-lysine = [E2 ubiquitin-conjugating enzyme]-L-cysteine + N(6)-ubiquitinyl-[acceptor protein]-L-lysine.</text>
        <dbReference type="EC" id="2.3.2.27"/>
    </reaction>
</comment>
<feature type="non-terminal residue" evidence="17">
    <location>
        <position position="1"/>
    </location>
</feature>
<dbReference type="InterPro" id="IPR044600">
    <property type="entry name" value="ATL1/ATL16-like"/>
</dbReference>
<evidence type="ECO:0000313" key="17">
    <source>
        <dbReference type="EMBL" id="BAK04438.1"/>
    </source>
</evidence>
<comment type="pathway">
    <text evidence="3">Protein modification; protein ubiquitination.</text>
</comment>
<keyword evidence="11 15" id="KW-1133">Transmembrane helix</keyword>
<keyword evidence="6 15" id="KW-0812">Transmembrane</keyword>
<evidence type="ECO:0000256" key="10">
    <source>
        <dbReference type="ARBA" id="ARBA00022833"/>
    </source>
</evidence>
<dbReference type="PROSITE" id="PS50089">
    <property type="entry name" value="ZF_RING_2"/>
    <property type="match status" value="1"/>
</dbReference>
<dbReference type="PANTHER" id="PTHR46913:SF1">
    <property type="entry name" value="RING-H2 FINGER PROTEIN ATL16"/>
    <property type="match status" value="1"/>
</dbReference>
<evidence type="ECO:0000256" key="14">
    <source>
        <dbReference type="SAM" id="MobiDB-lite"/>
    </source>
</evidence>
<dbReference type="AlphaFoldDB" id="F2EAR6"/>
<dbReference type="InterPro" id="IPR001841">
    <property type="entry name" value="Znf_RING"/>
</dbReference>
<dbReference type="GO" id="GO:0016020">
    <property type="term" value="C:membrane"/>
    <property type="evidence" value="ECO:0007669"/>
    <property type="project" value="UniProtKB-SubCell"/>
</dbReference>
<keyword evidence="5" id="KW-0808">Transferase</keyword>
<organism evidence="17">
    <name type="scientific">Hordeum vulgare subsp. vulgare</name>
    <name type="common">Domesticated barley</name>
    <dbReference type="NCBI Taxonomy" id="112509"/>
    <lineage>
        <taxon>Eukaryota</taxon>
        <taxon>Viridiplantae</taxon>
        <taxon>Streptophyta</taxon>
        <taxon>Embryophyta</taxon>
        <taxon>Tracheophyta</taxon>
        <taxon>Spermatophyta</taxon>
        <taxon>Magnoliopsida</taxon>
        <taxon>Liliopsida</taxon>
        <taxon>Poales</taxon>
        <taxon>Poaceae</taxon>
        <taxon>BOP clade</taxon>
        <taxon>Pooideae</taxon>
        <taxon>Triticodae</taxon>
        <taxon>Triticeae</taxon>
        <taxon>Hordeinae</taxon>
        <taxon>Hordeum</taxon>
    </lineage>
</organism>
<evidence type="ECO:0000256" key="12">
    <source>
        <dbReference type="ARBA" id="ARBA00023136"/>
    </source>
</evidence>
<evidence type="ECO:0000259" key="16">
    <source>
        <dbReference type="PROSITE" id="PS50089"/>
    </source>
</evidence>
<keyword evidence="8 13" id="KW-0863">Zinc-finger</keyword>
<dbReference type="PANTHER" id="PTHR46913">
    <property type="entry name" value="RING-H2 FINGER PROTEIN ATL16"/>
    <property type="match status" value="1"/>
</dbReference>
<evidence type="ECO:0000256" key="2">
    <source>
        <dbReference type="ARBA" id="ARBA00004167"/>
    </source>
</evidence>
<reference evidence="17" key="1">
    <citation type="journal article" date="2011" name="Plant Physiol.">
        <title>Comprehensive sequence analysis of 24,783 barley full-length cDNAs derived from 12 clone libraries.</title>
        <authorList>
            <person name="Matsumoto T."/>
            <person name="Tanaka T."/>
            <person name="Sakai H."/>
            <person name="Amano N."/>
            <person name="Kanamori H."/>
            <person name="Kurita K."/>
            <person name="Kikuta A."/>
            <person name="Kamiya K."/>
            <person name="Yamamoto M."/>
            <person name="Ikawa H."/>
            <person name="Fujii N."/>
            <person name="Hori K."/>
            <person name="Itoh T."/>
            <person name="Sato K."/>
        </authorList>
    </citation>
    <scope>NUCLEOTIDE SEQUENCE</scope>
</reference>
<evidence type="ECO:0000256" key="7">
    <source>
        <dbReference type="ARBA" id="ARBA00022723"/>
    </source>
</evidence>
<dbReference type="GO" id="GO:0008270">
    <property type="term" value="F:zinc ion binding"/>
    <property type="evidence" value="ECO:0007669"/>
    <property type="project" value="UniProtKB-KW"/>
</dbReference>
<dbReference type="FunFam" id="3.30.40.10:FF:000187">
    <property type="entry name" value="E3 ubiquitin-protein ligase ATL6"/>
    <property type="match status" value="1"/>
</dbReference>
<evidence type="ECO:0000256" key="4">
    <source>
        <dbReference type="ARBA" id="ARBA00012483"/>
    </source>
</evidence>
<accession>F2EAR6</accession>
<dbReference type="EC" id="2.3.2.27" evidence="4"/>
<evidence type="ECO:0000256" key="15">
    <source>
        <dbReference type="SAM" id="Phobius"/>
    </source>
</evidence>
<keyword evidence="7" id="KW-0479">Metal-binding</keyword>
<keyword evidence="12 15" id="KW-0472">Membrane</keyword>
<dbReference type="SMART" id="SM00184">
    <property type="entry name" value="RING"/>
    <property type="match status" value="1"/>
</dbReference>
<dbReference type="EMBL" id="AK373241">
    <property type="protein sequence ID" value="BAK04438.1"/>
    <property type="molecule type" value="mRNA"/>
</dbReference>
<evidence type="ECO:0000256" key="5">
    <source>
        <dbReference type="ARBA" id="ARBA00022679"/>
    </source>
</evidence>
<dbReference type="GO" id="GO:0016567">
    <property type="term" value="P:protein ubiquitination"/>
    <property type="evidence" value="ECO:0007669"/>
    <property type="project" value="InterPro"/>
</dbReference>
<dbReference type="InterPro" id="IPR013083">
    <property type="entry name" value="Znf_RING/FYVE/PHD"/>
</dbReference>
<evidence type="ECO:0000256" key="8">
    <source>
        <dbReference type="ARBA" id="ARBA00022771"/>
    </source>
</evidence>
<dbReference type="Pfam" id="PF13639">
    <property type="entry name" value="zf-RING_2"/>
    <property type="match status" value="1"/>
</dbReference>
<comment type="subcellular location">
    <subcellularLocation>
        <location evidence="2">Membrane</location>
        <topology evidence="2">Single-pass membrane protein</topology>
    </subcellularLocation>
</comment>
<sequence length="297" mass="31220">ETKLTAHDQVRRRRFNMSSLPGDDAGRVLPSEQAPTTAVDGDVIFSAVAVLFLGLALAFVLYHYLTVSRRGVRDGTGTERGSPSLRVGAASASGVAQGVDPVVLRALPVTLYRAKDFADALECAVCLAELSDGEAARFLPKCGHGFHAECVDLWLHSHPTCPLCRVDVDKPDALPLTLPPVRHEPANYTTNLPTNVLFWGSPDPVTTGRTLGGPSSSGGAAAAIVIEVPEATESELAPRDGDAGKSQGLARVRSIKRLWSRGIREVGASSSASSCHPATGRAHTDGTLGVAARNFDP</sequence>
<name>F2EAR6_HORVV</name>
<feature type="region of interest" description="Disordered" evidence="14">
    <location>
        <begin position="269"/>
        <end position="297"/>
    </location>
</feature>
<proteinExistence type="evidence at transcript level"/>
<dbReference type="Gene3D" id="3.30.40.10">
    <property type="entry name" value="Zinc/RING finger domain, C3HC4 (zinc finger)"/>
    <property type="match status" value="1"/>
</dbReference>
<feature type="transmembrane region" description="Helical" evidence="15">
    <location>
        <begin position="43"/>
        <end position="65"/>
    </location>
</feature>
<keyword evidence="10" id="KW-0862">Zinc</keyword>
<evidence type="ECO:0000256" key="13">
    <source>
        <dbReference type="PROSITE-ProRule" id="PRU00175"/>
    </source>
</evidence>
<evidence type="ECO:0000256" key="3">
    <source>
        <dbReference type="ARBA" id="ARBA00004906"/>
    </source>
</evidence>
<evidence type="ECO:0000256" key="6">
    <source>
        <dbReference type="ARBA" id="ARBA00022692"/>
    </source>
</evidence>
<dbReference type="GO" id="GO:0061630">
    <property type="term" value="F:ubiquitin protein ligase activity"/>
    <property type="evidence" value="ECO:0007669"/>
    <property type="project" value="UniProtKB-EC"/>
</dbReference>
<feature type="domain" description="RING-type" evidence="16">
    <location>
        <begin position="123"/>
        <end position="165"/>
    </location>
</feature>